<dbReference type="InterPro" id="IPR015495">
    <property type="entry name" value="Myb_TF_plants"/>
</dbReference>
<evidence type="ECO:0008006" key="13">
    <source>
        <dbReference type="Google" id="ProtNLM"/>
    </source>
</evidence>
<dbReference type="GO" id="GO:0003677">
    <property type="term" value="F:DNA binding"/>
    <property type="evidence" value="ECO:0007669"/>
    <property type="project" value="UniProtKB-KW"/>
</dbReference>
<dbReference type="PANTHER" id="PTHR47994">
    <property type="entry name" value="F14D16.11-RELATED"/>
    <property type="match status" value="1"/>
</dbReference>
<dbReference type="FunFam" id="1.10.10.60:FF:000349">
    <property type="entry name" value="Transcription factor MYB39"/>
    <property type="match status" value="1"/>
</dbReference>
<dbReference type="EMBL" id="JADCNL010000002">
    <property type="protein sequence ID" value="KAG0491987.1"/>
    <property type="molecule type" value="Genomic_DNA"/>
</dbReference>
<evidence type="ECO:0000259" key="10">
    <source>
        <dbReference type="PROSITE" id="PS51294"/>
    </source>
</evidence>
<keyword evidence="7" id="KW-0456">Lyase</keyword>
<dbReference type="InterPro" id="IPR009057">
    <property type="entry name" value="Homeodomain-like_sf"/>
</dbReference>
<dbReference type="Pfam" id="PF00249">
    <property type="entry name" value="Myb_DNA-binding"/>
    <property type="match status" value="2"/>
</dbReference>
<evidence type="ECO:0000256" key="8">
    <source>
        <dbReference type="ARBA" id="ARBA00023242"/>
    </source>
</evidence>
<name>A0A835RUB6_VANPL</name>
<accession>A0A835RUB6</accession>
<reference evidence="11 12" key="1">
    <citation type="journal article" date="2020" name="Nat. Food">
        <title>A phased Vanilla planifolia genome enables genetic improvement of flavour and production.</title>
        <authorList>
            <person name="Hasing T."/>
            <person name="Tang H."/>
            <person name="Brym M."/>
            <person name="Khazi F."/>
            <person name="Huang T."/>
            <person name="Chambers A.H."/>
        </authorList>
    </citation>
    <scope>NUCLEOTIDE SEQUENCE [LARGE SCALE GENOMIC DNA]</scope>
    <source>
        <tissue evidence="11">Leaf</tissue>
    </source>
</reference>
<dbReference type="SUPFAM" id="SSF68923">
    <property type="entry name" value="PEP carboxykinase N-terminal domain"/>
    <property type="match status" value="1"/>
</dbReference>
<keyword evidence="6" id="KW-0804">Transcription</keyword>
<evidence type="ECO:0000313" key="12">
    <source>
        <dbReference type="Proteomes" id="UP000636800"/>
    </source>
</evidence>
<sequence length="698" mass="75555">MGRSPCCVGEANLKKGPWTTEEDSKLTEYIEKHGEGRWSHLPKHAGLNRCGKSCRLRWINYLRPNITRGKFTEEEEKLIIQLHSVVGNKWSTIAARLPGRTDNEIKNYWNTHVRKKLLSMGIDPVTHRPTTNLSSLAAVPNPLLAANLGKALQLTRLRLLHRLLQLFSNSGRSPAPTMDASNLIASLDPQMVDQINVASPSVTTFMDHSSTPSLISWSPANSPAEPPLKPGPMTSPPVEPCCGINLDRDVLVHGASKSSVALLRRVFESEAFHLHFPLCQDGPTAFADDDEGEIVMFSGRGTDVSYGLNWALVGKGVVVKDKAYYNLKIPELMKLGACIPGTISDITLYMRGNASGGPPDISKAQFLKLLKQVTSHISSVRNVFIQDGVISSSPKSNVTVRIISDSPSALLPMTDILWKTPARAVSHDPCPLTVYVASSISKKTRENLGLGSHSNAAFAAADIDLSSLIFCGNAFADVNVMKDALFALATPIIFERGGLPLFARIVVSGNWVIILFAHEDTIKSCPDLHCALVSMDAGAVLCADGVAPFFRTKELAMPNVLKGPSAVVFASSDSTGGLLCLSKLSPGQAAYHYLAGFHDGKFMPGYINGASSLDPLVLAFALHKQLKENETPSFLINVNAGGKHITGADLLSLVDSSLSSDVPKSCPRTSHAKVVDLKWKYNRFLSGRFKGLPEEFSF</sequence>
<dbReference type="GO" id="GO:0006094">
    <property type="term" value="P:gluconeogenesis"/>
    <property type="evidence" value="ECO:0007669"/>
    <property type="project" value="UniProtKB-UniPathway"/>
</dbReference>
<feature type="domain" description="Myb-like" evidence="9">
    <location>
        <begin position="63"/>
        <end position="113"/>
    </location>
</feature>
<feature type="domain" description="HTH myb-type" evidence="10">
    <location>
        <begin position="10"/>
        <end position="62"/>
    </location>
</feature>
<evidence type="ECO:0000256" key="2">
    <source>
        <dbReference type="ARBA" id="ARBA00022737"/>
    </source>
</evidence>
<comment type="subcellular location">
    <subcellularLocation>
        <location evidence="1">Nucleus</location>
    </subcellularLocation>
</comment>
<feature type="domain" description="HTH myb-type" evidence="10">
    <location>
        <begin position="63"/>
        <end position="117"/>
    </location>
</feature>
<evidence type="ECO:0000256" key="3">
    <source>
        <dbReference type="ARBA" id="ARBA00022741"/>
    </source>
</evidence>
<dbReference type="PROSITE" id="PS50090">
    <property type="entry name" value="MYB_LIKE"/>
    <property type="match status" value="2"/>
</dbReference>
<keyword evidence="4" id="KW-0805">Transcription regulation</keyword>
<dbReference type="GO" id="GO:0004611">
    <property type="term" value="F:phosphoenolpyruvate carboxykinase activity"/>
    <property type="evidence" value="ECO:0007669"/>
    <property type="project" value="InterPro"/>
</dbReference>
<dbReference type="FunFam" id="1.10.10.60:FF:000001">
    <property type="entry name" value="MYB-related transcription factor"/>
    <property type="match status" value="1"/>
</dbReference>
<dbReference type="InterPro" id="IPR008210">
    <property type="entry name" value="PEP_carboxykinase_N"/>
</dbReference>
<dbReference type="UniPathway" id="UPA00138"/>
<evidence type="ECO:0000256" key="4">
    <source>
        <dbReference type="ARBA" id="ARBA00023015"/>
    </source>
</evidence>
<feature type="domain" description="Myb-like" evidence="9">
    <location>
        <begin position="10"/>
        <end position="62"/>
    </location>
</feature>
<dbReference type="SMART" id="SM00717">
    <property type="entry name" value="SANT"/>
    <property type="match status" value="2"/>
</dbReference>
<dbReference type="AlphaFoldDB" id="A0A835RUB6"/>
<dbReference type="SUPFAM" id="SSF53795">
    <property type="entry name" value="PEP carboxykinase-like"/>
    <property type="match status" value="1"/>
</dbReference>
<keyword evidence="5" id="KW-0238">DNA-binding</keyword>
<organism evidence="11 12">
    <name type="scientific">Vanilla planifolia</name>
    <name type="common">Vanilla</name>
    <dbReference type="NCBI Taxonomy" id="51239"/>
    <lineage>
        <taxon>Eukaryota</taxon>
        <taxon>Viridiplantae</taxon>
        <taxon>Streptophyta</taxon>
        <taxon>Embryophyta</taxon>
        <taxon>Tracheophyta</taxon>
        <taxon>Spermatophyta</taxon>
        <taxon>Magnoliopsida</taxon>
        <taxon>Liliopsida</taxon>
        <taxon>Asparagales</taxon>
        <taxon>Orchidaceae</taxon>
        <taxon>Vanilloideae</taxon>
        <taxon>Vanilleae</taxon>
        <taxon>Vanilla</taxon>
    </lineage>
</organism>
<dbReference type="Gene3D" id="3.40.449.10">
    <property type="entry name" value="Phosphoenolpyruvate Carboxykinase, domain 1"/>
    <property type="match status" value="1"/>
</dbReference>
<keyword evidence="12" id="KW-1185">Reference proteome</keyword>
<dbReference type="SUPFAM" id="SSF46689">
    <property type="entry name" value="Homeodomain-like"/>
    <property type="match status" value="1"/>
</dbReference>
<dbReference type="InterPro" id="IPR013035">
    <property type="entry name" value="PEP_carboxykinase_C"/>
</dbReference>
<evidence type="ECO:0000256" key="5">
    <source>
        <dbReference type="ARBA" id="ARBA00023125"/>
    </source>
</evidence>
<dbReference type="CDD" id="cd00167">
    <property type="entry name" value="SANT"/>
    <property type="match status" value="2"/>
</dbReference>
<keyword evidence="3" id="KW-0547">Nucleotide-binding</keyword>
<dbReference type="GO" id="GO:0017076">
    <property type="term" value="F:purine nucleotide binding"/>
    <property type="evidence" value="ECO:0007669"/>
    <property type="project" value="InterPro"/>
</dbReference>
<dbReference type="Proteomes" id="UP000636800">
    <property type="component" value="Chromosome 2"/>
</dbReference>
<proteinExistence type="predicted"/>
<keyword evidence="2" id="KW-0677">Repeat</keyword>
<dbReference type="InterPro" id="IPR017930">
    <property type="entry name" value="Myb_dom"/>
</dbReference>
<keyword evidence="8" id="KW-0539">Nucleus</keyword>
<dbReference type="GO" id="GO:0005634">
    <property type="term" value="C:nucleus"/>
    <property type="evidence" value="ECO:0007669"/>
    <property type="project" value="UniProtKB-SubCell"/>
</dbReference>
<dbReference type="Gene3D" id="1.10.10.60">
    <property type="entry name" value="Homeodomain-like"/>
    <property type="match status" value="2"/>
</dbReference>
<evidence type="ECO:0000256" key="1">
    <source>
        <dbReference type="ARBA" id="ARBA00004123"/>
    </source>
</evidence>
<evidence type="ECO:0000256" key="7">
    <source>
        <dbReference type="ARBA" id="ARBA00023239"/>
    </source>
</evidence>
<evidence type="ECO:0000313" key="11">
    <source>
        <dbReference type="EMBL" id="KAG0491987.1"/>
    </source>
</evidence>
<dbReference type="InterPro" id="IPR001005">
    <property type="entry name" value="SANT/Myb"/>
</dbReference>
<comment type="caution">
    <text evidence="11">The sequence shown here is derived from an EMBL/GenBank/DDBJ whole genome shotgun (WGS) entry which is preliminary data.</text>
</comment>
<evidence type="ECO:0000259" key="9">
    <source>
        <dbReference type="PROSITE" id="PS50090"/>
    </source>
</evidence>
<dbReference type="Gene3D" id="3.90.228.20">
    <property type="match status" value="1"/>
</dbReference>
<protein>
    <recommendedName>
        <fullName evidence="13">Phosphoenolpyruvate carboxykinase (ATP)</fullName>
    </recommendedName>
</protein>
<evidence type="ECO:0000256" key="6">
    <source>
        <dbReference type="ARBA" id="ARBA00023163"/>
    </source>
</evidence>
<dbReference type="PROSITE" id="PS51294">
    <property type="entry name" value="HTH_MYB"/>
    <property type="match status" value="2"/>
</dbReference>
<gene>
    <name evidence="11" type="ORF">HPP92_005385</name>
</gene>
<dbReference type="PANTHER" id="PTHR47994:SF5">
    <property type="entry name" value="F14D16.11-RELATED"/>
    <property type="match status" value="1"/>
</dbReference>